<dbReference type="Proteomes" id="UP000070617">
    <property type="component" value="Unassembled WGS sequence"/>
</dbReference>
<dbReference type="InterPro" id="IPR029063">
    <property type="entry name" value="SAM-dependent_MTases_sf"/>
</dbReference>
<dbReference type="RefSeq" id="WP_060793773.1">
    <property type="nucleotide sequence ID" value="NZ_KQ956559.1"/>
</dbReference>
<comment type="similarity">
    <text evidence="4">Belongs to the class I-like SAM-binding methyltransferase superfamily. MenG/UbiE family.</text>
</comment>
<gene>
    <name evidence="4" type="primary">menG</name>
    <name evidence="5" type="ORF">HMPREF3206_01329</name>
</gene>
<comment type="pathway">
    <text evidence="4">Quinol/quinone metabolism; menaquinone biosynthesis; menaquinol from 1,4-dihydroxy-2-naphthoate: step 2/2.</text>
</comment>
<dbReference type="NCBIfam" id="TIGR01934">
    <property type="entry name" value="MenG_MenH_UbiE"/>
    <property type="match status" value="1"/>
</dbReference>
<dbReference type="PANTHER" id="PTHR43591">
    <property type="entry name" value="METHYLTRANSFERASE"/>
    <property type="match status" value="1"/>
</dbReference>
<organism evidence="5 6">
    <name type="scientific">Fusobacterium equinum</name>
    <dbReference type="NCBI Taxonomy" id="134605"/>
    <lineage>
        <taxon>Bacteria</taxon>
        <taxon>Fusobacteriati</taxon>
        <taxon>Fusobacteriota</taxon>
        <taxon>Fusobacteriia</taxon>
        <taxon>Fusobacteriales</taxon>
        <taxon>Fusobacteriaceae</taxon>
        <taxon>Fusobacterium</taxon>
    </lineage>
</organism>
<evidence type="ECO:0000256" key="2">
    <source>
        <dbReference type="ARBA" id="ARBA00022679"/>
    </source>
</evidence>
<keyword evidence="6" id="KW-1185">Reference proteome</keyword>
<dbReference type="HAMAP" id="MF_01813">
    <property type="entry name" value="MenG_UbiE_methyltr"/>
    <property type="match status" value="1"/>
</dbReference>
<keyword evidence="5" id="KW-0830">Ubiquinone</keyword>
<dbReference type="EC" id="2.1.1.163" evidence="4"/>
<feature type="binding site" evidence="4">
    <location>
        <position position="61"/>
    </location>
    <ligand>
        <name>S-adenosyl-L-methionine</name>
        <dbReference type="ChEBI" id="CHEBI:59789"/>
    </ligand>
</feature>
<dbReference type="InterPro" id="IPR004033">
    <property type="entry name" value="UbiE/COQ5_MeTrFase"/>
</dbReference>
<keyword evidence="4" id="KW-0474">Menaquinone biosynthesis</keyword>
<dbReference type="SUPFAM" id="SSF53335">
    <property type="entry name" value="S-adenosyl-L-methionine-dependent methyltransferases"/>
    <property type="match status" value="1"/>
</dbReference>
<dbReference type="Pfam" id="PF01209">
    <property type="entry name" value="Ubie_methyltran"/>
    <property type="match status" value="1"/>
</dbReference>
<feature type="binding site" evidence="4">
    <location>
        <position position="81"/>
    </location>
    <ligand>
        <name>S-adenosyl-L-methionine</name>
        <dbReference type="ChEBI" id="CHEBI:59789"/>
    </ligand>
</feature>
<proteinExistence type="inferred from homology"/>
<dbReference type="PANTHER" id="PTHR43591:SF24">
    <property type="entry name" value="2-METHOXY-6-POLYPRENYL-1,4-BENZOQUINOL METHYLASE, MITOCHONDRIAL"/>
    <property type="match status" value="1"/>
</dbReference>
<feature type="binding site" evidence="4">
    <location>
        <begin position="106"/>
        <end position="107"/>
    </location>
    <ligand>
        <name>S-adenosyl-L-methionine</name>
        <dbReference type="ChEBI" id="CHEBI:59789"/>
    </ligand>
</feature>
<dbReference type="STRING" id="134605.HMPREF3206_01329"/>
<evidence type="ECO:0000256" key="4">
    <source>
        <dbReference type="HAMAP-Rule" id="MF_01813"/>
    </source>
</evidence>
<keyword evidence="3 4" id="KW-0949">S-adenosyl-L-methionine</keyword>
<accession>A0A133NAW0</accession>
<dbReference type="AlphaFoldDB" id="A0A133NAW0"/>
<sequence length="233" mass="27345">MKEEKKSEKVHGVFETISKEYDKANDRISLGFQRKWKGMLVQKLLEETEKQGRVLDVCCGTGDISIWIAKKRNDLNIVGLDFSSSMLREAEKKSRGLSNILWKEGDAMALPFEEHSFSAACISFGLRNTADYETVLREMKRVLKEDGILYCLDSFVPDNRWIRPCYQMYFKYMMPFLGGGKKHYQEYFWLYESTQQFLRKQELLLLYQKLGLRELKVYSKMYGACVLIQGKKE</sequence>
<name>A0A133NAW0_9FUSO</name>
<dbReference type="PATRIC" id="fig|134605.3.peg.1315"/>
<comment type="catalytic activity">
    <reaction evidence="4">
        <text>a 2-demethylmenaquinol + S-adenosyl-L-methionine = a menaquinol + S-adenosyl-L-homocysteine + H(+)</text>
        <dbReference type="Rhea" id="RHEA:42640"/>
        <dbReference type="Rhea" id="RHEA-COMP:9539"/>
        <dbReference type="Rhea" id="RHEA-COMP:9563"/>
        <dbReference type="ChEBI" id="CHEBI:15378"/>
        <dbReference type="ChEBI" id="CHEBI:18151"/>
        <dbReference type="ChEBI" id="CHEBI:55437"/>
        <dbReference type="ChEBI" id="CHEBI:57856"/>
        <dbReference type="ChEBI" id="CHEBI:59789"/>
        <dbReference type="EC" id="2.1.1.163"/>
    </reaction>
</comment>
<dbReference type="Gene3D" id="3.40.50.150">
    <property type="entry name" value="Vaccinia Virus protein VP39"/>
    <property type="match status" value="1"/>
</dbReference>
<reference evidence="6" key="1">
    <citation type="submission" date="2016-01" db="EMBL/GenBank/DDBJ databases">
        <authorList>
            <person name="Mitreva M."/>
            <person name="Pepin K.H."/>
            <person name="Mihindukulasuriya K.A."/>
            <person name="Fulton R."/>
            <person name="Fronick C."/>
            <person name="O'Laughlin M."/>
            <person name="Miner T."/>
            <person name="Herter B."/>
            <person name="Rosa B.A."/>
            <person name="Cordes M."/>
            <person name="Tomlinson C."/>
            <person name="Wollam A."/>
            <person name="Palsikar V.B."/>
            <person name="Mardis E.R."/>
            <person name="Wilson R.K."/>
        </authorList>
    </citation>
    <scope>NUCLEOTIDE SEQUENCE [LARGE SCALE GENOMIC DNA]</scope>
    <source>
        <strain evidence="6">CMW8396</strain>
    </source>
</reference>
<evidence type="ECO:0000256" key="3">
    <source>
        <dbReference type="ARBA" id="ARBA00022691"/>
    </source>
</evidence>
<dbReference type="PROSITE" id="PS51608">
    <property type="entry name" value="SAM_MT_UBIE"/>
    <property type="match status" value="1"/>
</dbReference>
<keyword evidence="1 4" id="KW-0489">Methyltransferase</keyword>
<dbReference type="InterPro" id="IPR023576">
    <property type="entry name" value="UbiE/COQ5_MeTrFase_CS"/>
</dbReference>
<evidence type="ECO:0000313" key="5">
    <source>
        <dbReference type="EMBL" id="KXA13428.1"/>
    </source>
</evidence>
<feature type="binding site" evidence="4">
    <location>
        <position position="123"/>
    </location>
    <ligand>
        <name>S-adenosyl-L-methionine</name>
        <dbReference type="ChEBI" id="CHEBI:59789"/>
    </ligand>
</feature>
<dbReference type="EMBL" id="LRPX01000069">
    <property type="protein sequence ID" value="KXA13428.1"/>
    <property type="molecule type" value="Genomic_DNA"/>
</dbReference>
<protein>
    <recommendedName>
        <fullName evidence="4">Demethylmenaquinone methyltransferase</fullName>
        <ecNumber evidence="4">2.1.1.163</ecNumber>
    </recommendedName>
</protein>
<dbReference type="UniPathway" id="UPA00079">
    <property type="reaction ID" value="UER00169"/>
</dbReference>
<dbReference type="GO" id="GO:0043770">
    <property type="term" value="F:demethylmenaquinone methyltransferase activity"/>
    <property type="evidence" value="ECO:0007669"/>
    <property type="project" value="UniProtKB-UniRule"/>
</dbReference>
<comment type="caution">
    <text evidence="5">The sequence shown here is derived from an EMBL/GenBank/DDBJ whole genome shotgun (WGS) entry which is preliminary data.</text>
</comment>
<evidence type="ECO:0000313" key="6">
    <source>
        <dbReference type="Proteomes" id="UP000070617"/>
    </source>
</evidence>
<keyword evidence="2 4" id="KW-0808">Transferase</keyword>
<dbReference type="CDD" id="cd02440">
    <property type="entry name" value="AdoMet_MTases"/>
    <property type="match status" value="1"/>
</dbReference>
<dbReference type="PROSITE" id="PS01183">
    <property type="entry name" value="UBIE_1"/>
    <property type="match status" value="1"/>
</dbReference>
<dbReference type="GO" id="GO:0009234">
    <property type="term" value="P:menaquinone biosynthetic process"/>
    <property type="evidence" value="ECO:0007669"/>
    <property type="project" value="UniProtKB-UniRule"/>
</dbReference>
<evidence type="ECO:0000256" key="1">
    <source>
        <dbReference type="ARBA" id="ARBA00022603"/>
    </source>
</evidence>
<dbReference type="GO" id="GO:0032259">
    <property type="term" value="P:methylation"/>
    <property type="evidence" value="ECO:0007669"/>
    <property type="project" value="UniProtKB-KW"/>
</dbReference>
<comment type="function">
    <text evidence="4">Methyltransferase required for the conversion of demethylmenaquinol (DMKH2) to menaquinol (MKH2).</text>
</comment>